<feature type="signal peptide" evidence="1">
    <location>
        <begin position="1"/>
        <end position="20"/>
    </location>
</feature>
<name>A0A2W5DMT4_9BURK</name>
<feature type="chain" id="PRO_5015929894" description="Lipoprotein" evidence="1">
    <location>
        <begin position="21"/>
        <end position="237"/>
    </location>
</feature>
<keyword evidence="1" id="KW-0732">Signal</keyword>
<proteinExistence type="predicted"/>
<protein>
    <recommendedName>
        <fullName evidence="4">Lipoprotein</fullName>
    </recommendedName>
</protein>
<sequence>MSRAMLCILRASKATISATAGPTALLALAHALVGCTLGQDTYVVRKVSQVLVDGVAVPNAAGADNAETPTYTVGVLRARFLVSGQIQASTQVNSAGALPVVERSPTRNGRLQPLRVAVELVPAAPQTFALVEIDGHLIKPHGVSIAPSKVALGAFPCVPRFRIEAASLTPGEAALRVDRRICVQLEFDAAPDILEVLLLRFGTVRALAVDGTDGSTTPAVRKVELRISPQEVVYVVH</sequence>
<dbReference type="PROSITE" id="PS51257">
    <property type="entry name" value="PROKAR_LIPOPROTEIN"/>
    <property type="match status" value="1"/>
</dbReference>
<evidence type="ECO:0000256" key="1">
    <source>
        <dbReference type="SAM" id="SignalP"/>
    </source>
</evidence>
<dbReference type="AlphaFoldDB" id="A0A2W5DMT4"/>
<accession>A0A2W5DMT4</accession>
<reference evidence="2 3" key="1">
    <citation type="submission" date="2017-08" db="EMBL/GenBank/DDBJ databases">
        <title>Infants hospitalized years apart are colonized by the same room-sourced microbial strains.</title>
        <authorList>
            <person name="Brooks B."/>
            <person name="Olm M.R."/>
            <person name="Firek B.A."/>
            <person name="Baker R."/>
            <person name="Thomas B.C."/>
            <person name="Morowitz M.J."/>
            <person name="Banfield J.F."/>
        </authorList>
    </citation>
    <scope>NUCLEOTIDE SEQUENCE [LARGE SCALE GENOMIC DNA]</scope>
    <source>
        <strain evidence="2">S2_012_000_R2_81</strain>
    </source>
</reference>
<dbReference type="EMBL" id="QFOD01000009">
    <property type="protein sequence ID" value="PZP32023.1"/>
    <property type="molecule type" value="Genomic_DNA"/>
</dbReference>
<dbReference type="Proteomes" id="UP000249633">
    <property type="component" value="Unassembled WGS sequence"/>
</dbReference>
<gene>
    <name evidence="2" type="ORF">DI603_11230</name>
</gene>
<comment type="caution">
    <text evidence="2">The sequence shown here is derived from an EMBL/GenBank/DDBJ whole genome shotgun (WGS) entry which is preliminary data.</text>
</comment>
<evidence type="ECO:0000313" key="3">
    <source>
        <dbReference type="Proteomes" id="UP000249633"/>
    </source>
</evidence>
<evidence type="ECO:0000313" key="2">
    <source>
        <dbReference type="EMBL" id="PZP32023.1"/>
    </source>
</evidence>
<organism evidence="2 3">
    <name type="scientific">Roseateles depolymerans</name>
    <dbReference type="NCBI Taxonomy" id="76731"/>
    <lineage>
        <taxon>Bacteria</taxon>
        <taxon>Pseudomonadati</taxon>
        <taxon>Pseudomonadota</taxon>
        <taxon>Betaproteobacteria</taxon>
        <taxon>Burkholderiales</taxon>
        <taxon>Sphaerotilaceae</taxon>
        <taxon>Roseateles</taxon>
    </lineage>
</organism>
<evidence type="ECO:0008006" key="4">
    <source>
        <dbReference type="Google" id="ProtNLM"/>
    </source>
</evidence>